<feature type="transmembrane region" description="Helical" evidence="1">
    <location>
        <begin position="53"/>
        <end position="77"/>
    </location>
</feature>
<dbReference type="OrthoDB" id="667305at2"/>
<sequence length="199" mass="22122">MKTFLINIRNLAIAGFFFLLPVVVVFVILTKAWVGLTSVGKKIAQVFGLNSFIGFGGTTVATGVLLIALCLLCDLLMRYAFLAAFRQSVEGLLLEYLPGYDTYKSMAEEKLQHKQRILPYASALIRRQDYWQPAYIVEPDEDGDCVLLVPDIPDTTKGSLLIATVDQVRLLPPVPANDLDACLRRSGKGLLSELRIHRH</sequence>
<keyword evidence="1" id="KW-0812">Transmembrane</keyword>
<dbReference type="KEGG" id="htq:FRZ44_21510"/>
<keyword evidence="1" id="KW-0472">Membrane</keyword>
<dbReference type="AlphaFoldDB" id="A0A5J6MPW8"/>
<organism evidence="2 3">
    <name type="scientific">Hypericibacter terrae</name>
    <dbReference type="NCBI Taxonomy" id="2602015"/>
    <lineage>
        <taxon>Bacteria</taxon>
        <taxon>Pseudomonadati</taxon>
        <taxon>Pseudomonadota</taxon>
        <taxon>Alphaproteobacteria</taxon>
        <taxon>Rhodospirillales</taxon>
        <taxon>Dongiaceae</taxon>
        <taxon>Hypericibacter</taxon>
    </lineage>
</organism>
<evidence type="ECO:0000313" key="3">
    <source>
        <dbReference type="Proteomes" id="UP000326202"/>
    </source>
</evidence>
<evidence type="ECO:0000256" key="1">
    <source>
        <dbReference type="SAM" id="Phobius"/>
    </source>
</evidence>
<reference evidence="2 3" key="1">
    <citation type="submission" date="2019-08" db="EMBL/GenBank/DDBJ databases">
        <title>Hyperibacter terrae gen. nov., sp. nov. and Hyperibacter viscosus sp. nov., two new members in the family Rhodospirillaceae isolated from the rhizosphere of Hypericum perforatum.</title>
        <authorList>
            <person name="Noviana Z."/>
        </authorList>
    </citation>
    <scope>NUCLEOTIDE SEQUENCE [LARGE SCALE GENOMIC DNA]</scope>
    <source>
        <strain evidence="2 3">R5913</strain>
    </source>
</reference>
<proteinExistence type="predicted"/>
<keyword evidence="1" id="KW-1133">Transmembrane helix</keyword>
<keyword evidence="3" id="KW-1185">Reference proteome</keyword>
<gene>
    <name evidence="2" type="ORF">FRZ44_21510</name>
</gene>
<dbReference type="Proteomes" id="UP000326202">
    <property type="component" value="Chromosome"/>
</dbReference>
<dbReference type="RefSeq" id="WP_151177157.1">
    <property type="nucleotide sequence ID" value="NZ_CP042906.1"/>
</dbReference>
<protein>
    <recommendedName>
        <fullName evidence="4">DUF502 domain-containing protein</fullName>
    </recommendedName>
</protein>
<accession>A0A5J6MPW8</accession>
<name>A0A5J6MPW8_9PROT</name>
<evidence type="ECO:0000313" key="2">
    <source>
        <dbReference type="EMBL" id="QEX16856.1"/>
    </source>
</evidence>
<feature type="transmembrane region" description="Helical" evidence="1">
    <location>
        <begin position="12"/>
        <end position="33"/>
    </location>
</feature>
<evidence type="ECO:0008006" key="4">
    <source>
        <dbReference type="Google" id="ProtNLM"/>
    </source>
</evidence>
<dbReference type="EMBL" id="CP042906">
    <property type="protein sequence ID" value="QEX16856.1"/>
    <property type="molecule type" value="Genomic_DNA"/>
</dbReference>